<keyword evidence="1" id="KW-0560">Oxidoreductase</keyword>
<reference evidence="4" key="1">
    <citation type="submission" date="2020-04" db="EMBL/GenBank/DDBJ databases">
        <authorList>
            <person name="Sombolestani A."/>
        </authorList>
    </citation>
    <scope>NUCLEOTIDE SEQUENCE</scope>
    <source>
        <strain evidence="4">R-71646</strain>
    </source>
</reference>
<feature type="domain" description="BFD-like [2Fe-2S]-binding" evidence="2">
    <location>
        <begin position="396"/>
        <end position="447"/>
    </location>
</feature>
<dbReference type="InterPro" id="IPR036188">
    <property type="entry name" value="FAD/NAD-bd_sf"/>
</dbReference>
<dbReference type="CDD" id="cd19946">
    <property type="entry name" value="GlpA-like_Fer2_BFD-like"/>
    <property type="match status" value="1"/>
</dbReference>
<dbReference type="InterPro" id="IPR017224">
    <property type="entry name" value="Opine_Oxase_asu/HCN_bsu"/>
</dbReference>
<dbReference type="PANTHER" id="PTHR42949:SF3">
    <property type="entry name" value="ANAEROBIC GLYCEROL-3-PHOSPHATE DEHYDROGENASE SUBUNIT B"/>
    <property type="match status" value="1"/>
</dbReference>
<evidence type="ECO:0000259" key="3">
    <source>
        <dbReference type="Pfam" id="PF07992"/>
    </source>
</evidence>
<dbReference type="EMBL" id="JABCQF010000001">
    <property type="protein sequence ID" value="MBF0881610.1"/>
    <property type="molecule type" value="Genomic_DNA"/>
</dbReference>
<dbReference type="InterPro" id="IPR007419">
    <property type="entry name" value="BFD-like_2Fe2S-bd_dom"/>
</dbReference>
<reference evidence="4" key="2">
    <citation type="submission" date="2020-11" db="EMBL/GenBank/DDBJ databases">
        <title>Description of novel Gluconobacter species.</title>
        <authorList>
            <person name="Cleenwerck I."/>
            <person name="Cnockaert M."/>
            <person name="Borremans W."/>
            <person name="Wieme A.D."/>
            <person name="De Vuyst L."/>
            <person name="Vandamme P."/>
        </authorList>
    </citation>
    <scope>NUCLEOTIDE SEQUENCE</scope>
    <source>
        <strain evidence="4">R-71646</strain>
    </source>
</reference>
<gene>
    <name evidence="4" type="ORF">HKD31_02455</name>
</gene>
<dbReference type="PANTHER" id="PTHR42949">
    <property type="entry name" value="ANAEROBIC GLYCEROL-3-PHOSPHATE DEHYDROGENASE SUBUNIT B"/>
    <property type="match status" value="1"/>
</dbReference>
<dbReference type="PRINTS" id="PR00368">
    <property type="entry name" value="FADPNR"/>
</dbReference>
<evidence type="ECO:0000313" key="5">
    <source>
        <dbReference type="Proteomes" id="UP000644588"/>
    </source>
</evidence>
<dbReference type="Gene3D" id="3.50.50.60">
    <property type="entry name" value="FAD/NAD(P)-binding domain"/>
    <property type="match status" value="3"/>
</dbReference>
<evidence type="ECO:0000313" key="4">
    <source>
        <dbReference type="EMBL" id="MBF0881610.1"/>
    </source>
</evidence>
<dbReference type="Gene3D" id="1.10.10.1100">
    <property type="entry name" value="BFD-like [2Fe-2S]-binding domain"/>
    <property type="match status" value="1"/>
</dbReference>
<dbReference type="Proteomes" id="UP000644588">
    <property type="component" value="Unassembled WGS sequence"/>
</dbReference>
<name>A0ABR9YIK9_9PROT</name>
<dbReference type="SUPFAM" id="SSF51905">
    <property type="entry name" value="FAD/NAD(P)-binding domain"/>
    <property type="match status" value="1"/>
</dbReference>
<feature type="domain" description="FAD/NAD(P)-binding" evidence="3">
    <location>
        <begin position="11"/>
        <end position="202"/>
    </location>
</feature>
<accession>A0ABR9YIK9</accession>
<sequence length="506" mass="52561">MSINAPLPDADVIIVGCGPAGMAAAVTLAEAGRSVIVLDMQPAPGGQIFRSLEANLCDTSPAGQSLLAALGPAYRAGADLIRRFRAFSGACPGIDYRPQTTVWEVRPDGTVGWLQGMNAGYVRGRQVLLAHGAMERPVPFPGWTLPGVMTAGAVQTLLKAGHLKPSGRIVLAGTGPLLLLLANQLHQLGVKPALVGRTDRLSDSVRAARHLRPGGLVPLVKGLGWLGRLKLAGVKSVTGLENLAAHGTQNVESVSFTVGGKRQTLPCDLLIVHDGIVPAIDIPNAAGLRLQWDGPNASWRPATTPDGLGASTLPPEMSAGPCVLRVTGDARRIGGADAAMAHGRVAAQAILAALDHGAGPSADALRAVGKALSVRPFLDAAFPPGLAQALPDDDTIVCRCEELTAGELREKIRSGFRNMDALRGETRCGMGPCQGRSCMVTAARLLQNETRAAGCPPTFRGRPPIRPIPLGAVATLSGLDPRATIRLTLEDKPENASEDTVDAPAE</sequence>
<dbReference type="Pfam" id="PF07992">
    <property type="entry name" value="Pyr_redox_2"/>
    <property type="match status" value="1"/>
</dbReference>
<protein>
    <submittedName>
        <fullName evidence="4">FAD-dependent oxidoreductase</fullName>
    </submittedName>
</protein>
<dbReference type="PIRSF" id="PIRSF037495">
    <property type="entry name" value="Opine_OX_OoxA/HcnB"/>
    <property type="match status" value="1"/>
</dbReference>
<dbReference type="PRINTS" id="PR00411">
    <property type="entry name" value="PNDRDTASEI"/>
</dbReference>
<dbReference type="Pfam" id="PF04324">
    <property type="entry name" value="Fer2_BFD"/>
    <property type="match status" value="1"/>
</dbReference>
<comment type="caution">
    <text evidence="4">The sequence shown here is derived from an EMBL/GenBank/DDBJ whole genome shotgun (WGS) entry which is preliminary data.</text>
</comment>
<evidence type="ECO:0000259" key="2">
    <source>
        <dbReference type="Pfam" id="PF04324"/>
    </source>
</evidence>
<keyword evidence="5" id="KW-1185">Reference proteome</keyword>
<organism evidence="4 5">
    <name type="scientific">Gluconobacter potus</name>
    <dbReference type="NCBI Taxonomy" id="2724927"/>
    <lineage>
        <taxon>Bacteria</taxon>
        <taxon>Pseudomonadati</taxon>
        <taxon>Pseudomonadota</taxon>
        <taxon>Alphaproteobacteria</taxon>
        <taxon>Acetobacterales</taxon>
        <taxon>Acetobacteraceae</taxon>
        <taxon>Gluconobacter</taxon>
    </lineage>
</organism>
<dbReference type="InterPro" id="IPR051691">
    <property type="entry name" value="Metab_Enz_Cyan_OpOx_G3PDH"/>
</dbReference>
<proteinExistence type="predicted"/>
<dbReference type="RefSeq" id="WP_194263737.1">
    <property type="nucleotide sequence ID" value="NZ_JABCQF010000001.1"/>
</dbReference>
<dbReference type="InterPro" id="IPR023753">
    <property type="entry name" value="FAD/NAD-binding_dom"/>
</dbReference>
<dbReference type="InterPro" id="IPR041854">
    <property type="entry name" value="BFD-like_2Fe2S-bd_dom_sf"/>
</dbReference>
<evidence type="ECO:0000256" key="1">
    <source>
        <dbReference type="ARBA" id="ARBA00023002"/>
    </source>
</evidence>